<keyword evidence="3" id="KW-0378">Hydrolase</keyword>
<feature type="domain" description="Prohead serine protease" evidence="4">
    <location>
        <begin position="113"/>
        <end position="191"/>
    </location>
</feature>
<proteinExistence type="predicted"/>
<evidence type="ECO:0000313" key="6">
    <source>
        <dbReference type="Proteomes" id="UP001595976"/>
    </source>
</evidence>
<dbReference type="Proteomes" id="UP001595976">
    <property type="component" value="Unassembled WGS sequence"/>
</dbReference>
<dbReference type="GO" id="GO:0008233">
    <property type="term" value="F:peptidase activity"/>
    <property type="evidence" value="ECO:0007669"/>
    <property type="project" value="UniProtKB-KW"/>
</dbReference>
<name>A0ABW0EZV7_9HYPH</name>
<evidence type="ECO:0000256" key="1">
    <source>
        <dbReference type="ARBA" id="ARBA00022612"/>
    </source>
</evidence>
<evidence type="ECO:0000313" key="5">
    <source>
        <dbReference type="EMBL" id="MFC5292682.1"/>
    </source>
</evidence>
<reference evidence="6" key="1">
    <citation type="journal article" date="2019" name="Int. J. Syst. Evol. Microbiol.">
        <title>The Global Catalogue of Microorganisms (GCM) 10K type strain sequencing project: providing services to taxonomists for standard genome sequencing and annotation.</title>
        <authorList>
            <consortium name="The Broad Institute Genomics Platform"/>
            <consortium name="The Broad Institute Genome Sequencing Center for Infectious Disease"/>
            <person name="Wu L."/>
            <person name="Ma J."/>
        </authorList>
    </citation>
    <scope>NUCLEOTIDE SEQUENCE [LARGE SCALE GENOMIC DNA]</scope>
    <source>
        <strain evidence="6">CGMCC 1.15643</strain>
    </source>
</reference>
<sequence>MADDIVSVDEFLAERKAFVKTVEGRSGDVLMKASRSAPSSWDASARTIRFVMSAEVEDRDKDIISQAGLAIDEFMKNPVAPFAHRSYDFPIGTWSDVEKVLGGRPKRTEGTLKLVPEGDDVADRLAVHLSAGTIRACSIGFIPKLIKRREKPQEADEWKWPGYEIIEAELVECSPCAIPSNPAALAKSAAKGDVMARELIEEVLDTWAKHPETGLLIPRSEFEAAAKEASGNKLSLVVNAKVNTKGFDTLQAAAEKVGAALAEFETAKGALGVEVETEAVDEPDIKPEAKSLLQRAFGLLFGSEKATGDIEQENLEVTIPSLTKALAAKRHDEIEARLKEKGLI</sequence>
<evidence type="ECO:0000256" key="3">
    <source>
        <dbReference type="ARBA" id="ARBA00022801"/>
    </source>
</evidence>
<accession>A0ABW0EZV7</accession>
<keyword evidence="6" id="KW-1185">Reference proteome</keyword>
<organism evidence="5 6">
    <name type="scientific">Bosea minatitlanensis</name>
    <dbReference type="NCBI Taxonomy" id="128782"/>
    <lineage>
        <taxon>Bacteria</taxon>
        <taxon>Pseudomonadati</taxon>
        <taxon>Pseudomonadota</taxon>
        <taxon>Alphaproteobacteria</taxon>
        <taxon>Hyphomicrobiales</taxon>
        <taxon>Boseaceae</taxon>
        <taxon>Bosea</taxon>
    </lineage>
</organism>
<dbReference type="GO" id="GO:0006508">
    <property type="term" value="P:proteolysis"/>
    <property type="evidence" value="ECO:0007669"/>
    <property type="project" value="UniProtKB-KW"/>
</dbReference>
<gene>
    <name evidence="5" type="ORF">ACFPK2_06740</name>
</gene>
<dbReference type="EMBL" id="JBHSLI010000002">
    <property type="protein sequence ID" value="MFC5292682.1"/>
    <property type="molecule type" value="Genomic_DNA"/>
</dbReference>
<evidence type="ECO:0000256" key="2">
    <source>
        <dbReference type="ARBA" id="ARBA00022670"/>
    </source>
</evidence>
<protein>
    <submittedName>
        <fullName evidence="5">HK97 family phage prohead protease</fullName>
    </submittedName>
</protein>
<keyword evidence="2 5" id="KW-0645">Protease</keyword>
<dbReference type="InterPro" id="IPR054613">
    <property type="entry name" value="Peptidase_S78_dom"/>
</dbReference>
<keyword evidence="1" id="KW-1188">Viral release from host cell</keyword>
<dbReference type="Pfam" id="PF04586">
    <property type="entry name" value="Peptidase_S78"/>
    <property type="match status" value="1"/>
</dbReference>
<dbReference type="RefSeq" id="WP_260347953.1">
    <property type="nucleotide sequence ID" value="NZ_JAOAOS010000002.1"/>
</dbReference>
<comment type="caution">
    <text evidence="5">The sequence shown here is derived from an EMBL/GenBank/DDBJ whole genome shotgun (WGS) entry which is preliminary data.</text>
</comment>
<evidence type="ECO:0000259" key="4">
    <source>
        <dbReference type="Pfam" id="PF04586"/>
    </source>
</evidence>